<dbReference type="WBParaSite" id="ES5_v2.g17621.t1">
    <property type="protein sequence ID" value="ES5_v2.g17621.t1"/>
    <property type="gene ID" value="ES5_v2.g17621"/>
</dbReference>
<sequence length="100" mass="11432">MPYISVPYWIQDTDPKHVLDLTEKDVPIVRTLRTMFPQAVGFYPSLSNGNLYLIIAILALALFALPFIFIGISIIFTVRLQTIKIITSPQTFSMHKQLHK</sequence>
<reference evidence="2" key="1">
    <citation type="submission" date="2022-11" db="UniProtKB">
        <authorList>
            <consortium name="WormBaseParasite"/>
        </authorList>
    </citation>
    <scope>IDENTIFICATION</scope>
</reference>
<evidence type="ECO:0000313" key="1">
    <source>
        <dbReference type="Proteomes" id="UP000887579"/>
    </source>
</evidence>
<accession>A0AC34FM70</accession>
<name>A0AC34FM70_9BILA</name>
<proteinExistence type="predicted"/>
<protein>
    <submittedName>
        <fullName evidence="2">Uncharacterized protein</fullName>
    </submittedName>
</protein>
<evidence type="ECO:0000313" key="2">
    <source>
        <dbReference type="WBParaSite" id="ES5_v2.g17621.t1"/>
    </source>
</evidence>
<dbReference type="Proteomes" id="UP000887579">
    <property type="component" value="Unplaced"/>
</dbReference>
<organism evidence="1 2">
    <name type="scientific">Panagrolaimus sp. ES5</name>
    <dbReference type="NCBI Taxonomy" id="591445"/>
    <lineage>
        <taxon>Eukaryota</taxon>
        <taxon>Metazoa</taxon>
        <taxon>Ecdysozoa</taxon>
        <taxon>Nematoda</taxon>
        <taxon>Chromadorea</taxon>
        <taxon>Rhabditida</taxon>
        <taxon>Tylenchina</taxon>
        <taxon>Panagrolaimomorpha</taxon>
        <taxon>Panagrolaimoidea</taxon>
        <taxon>Panagrolaimidae</taxon>
        <taxon>Panagrolaimus</taxon>
    </lineage>
</organism>